<accession>A0AAD6VS85</accession>
<keyword evidence="3" id="KW-1185">Reference proteome</keyword>
<evidence type="ECO:0000313" key="3">
    <source>
        <dbReference type="Proteomes" id="UP001219525"/>
    </source>
</evidence>
<dbReference type="EMBL" id="JARJCW010000008">
    <property type="protein sequence ID" value="KAJ7221323.1"/>
    <property type="molecule type" value="Genomic_DNA"/>
</dbReference>
<comment type="caution">
    <text evidence="2">The sequence shown here is derived from an EMBL/GenBank/DDBJ whole genome shotgun (WGS) entry which is preliminary data.</text>
</comment>
<organism evidence="2 3">
    <name type="scientific">Mycena pura</name>
    <dbReference type="NCBI Taxonomy" id="153505"/>
    <lineage>
        <taxon>Eukaryota</taxon>
        <taxon>Fungi</taxon>
        <taxon>Dikarya</taxon>
        <taxon>Basidiomycota</taxon>
        <taxon>Agaricomycotina</taxon>
        <taxon>Agaricomycetes</taxon>
        <taxon>Agaricomycetidae</taxon>
        <taxon>Agaricales</taxon>
        <taxon>Marasmiineae</taxon>
        <taxon>Mycenaceae</taxon>
        <taxon>Mycena</taxon>
    </lineage>
</organism>
<dbReference type="Proteomes" id="UP001219525">
    <property type="component" value="Unassembled WGS sequence"/>
</dbReference>
<sequence length="355" mass="39655">MSNSFFNNSNIDPQLLAMDPAQRILEQIQQRSRINDNDDDTGLPPSSDAFVGFGSERSETSTSLATYGNLVKRRFGLKDQAGGELDQFCQTSSAEERQVLLYAQLLQLNARLKDNEKVDTHYTIPAVLETSIKLYAIAFLLCHRTVAFRGSNAALHILNAMREESVKGLPNEKDAGHNNIVLRALRDKLTYFRNILKSKIKQSLKNGSSARNIASLTHAIIGKLDGIEPTLQLYMHIAYLRFCMINYGHLSDDAFWIKADQTLHAWQRAADTQTELSQILSHVYHEDTVKYGKPEDTEYTTVDLSSLPVSQVTLGCHAAKVQASNKRTFEEMSGTNSVDERQVENGAGDIQSIIT</sequence>
<name>A0AAD6VS85_9AGAR</name>
<proteinExistence type="predicted"/>
<dbReference type="EMBL" id="JARJCW010000008">
    <property type="protein sequence ID" value="KAJ7221327.1"/>
    <property type="molecule type" value="Genomic_DNA"/>
</dbReference>
<evidence type="ECO:0000313" key="2">
    <source>
        <dbReference type="EMBL" id="KAJ7221327.1"/>
    </source>
</evidence>
<evidence type="ECO:0000313" key="1">
    <source>
        <dbReference type="EMBL" id="KAJ7221323.1"/>
    </source>
</evidence>
<gene>
    <name evidence="1" type="ORF">GGX14DRAFT_558819</name>
    <name evidence="2" type="ORF">GGX14DRAFT_558824</name>
</gene>
<reference evidence="2" key="1">
    <citation type="submission" date="2023-03" db="EMBL/GenBank/DDBJ databases">
        <title>Massive genome expansion in bonnet fungi (Mycena s.s.) driven by repeated elements and novel gene families across ecological guilds.</title>
        <authorList>
            <consortium name="Lawrence Berkeley National Laboratory"/>
            <person name="Harder C.B."/>
            <person name="Miyauchi S."/>
            <person name="Viragh M."/>
            <person name="Kuo A."/>
            <person name="Thoen E."/>
            <person name="Andreopoulos B."/>
            <person name="Lu D."/>
            <person name="Skrede I."/>
            <person name="Drula E."/>
            <person name="Henrissat B."/>
            <person name="Morin E."/>
            <person name="Kohler A."/>
            <person name="Barry K."/>
            <person name="LaButti K."/>
            <person name="Morin E."/>
            <person name="Salamov A."/>
            <person name="Lipzen A."/>
            <person name="Mereny Z."/>
            <person name="Hegedus B."/>
            <person name="Baldrian P."/>
            <person name="Stursova M."/>
            <person name="Weitz H."/>
            <person name="Taylor A."/>
            <person name="Grigoriev I.V."/>
            <person name="Nagy L.G."/>
            <person name="Martin F."/>
            <person name="Kauserud H."/>
        </authorList>
    </citation>
    <scope>NUCLEOTIDE SEQUENCE</scope>
    <source>
        <strain evidence="2">9144</strain>
    </source>
</reference>
<dbReference type="AlphaFoldDB" id="A0AAD6VS85"/>
<protein>
    <submittedName>
        <fullName evidence="2">Uncharacterized protein</fullName>
    </submittedName>
</protein>